<feature type="transmembrane region" description="Helical" evidence="9">
    <location>
        <begin position="173"/>
        <end position="191"/>
    </location>
</feature>
<dbReference type="EMBL" id="LAZR01047975">
    <property type="protein sequence ID" value="KKK92968.1"/>
    <property type="molecule type" value="Genomic_DNA"/>
</dbReference>
<keyword evidence="5 9" id="KW-0812">Transmembrane</keyword>
<feature type="non-terminal residue" evidence="10">
    <location>
        <position position="1"/>
    </location>
</feature>
<reference evidence="10" key="1">
    <citation type="journal article" date="2015" name="Nature">
        <title>Complex archaea that bridge the gap between prokaryotes and eukaryotes.</title>
        <authorList>
            <person name="Spang A."/>
            <person name="Saw J.H."/>
            <person name="Jorgensen S.L."/>
            <person name="Zaremba-Niedzwiedzka K."/>
            <person name="Martijn J."/>
            <person name="Lind A.E."/>
            <person name="van Eijk R."/>
            <person name="Schleper C."/>
            <person name="Guy L."/>
            <person name="Ettema T.J."/>
        </authorList>
    </citation>
    <scope>NUCLEOTIDE SEQUENCE</scope>
</reference>
<name>A0A0F8ZGV5_9ZZZZ</name>
<gene>
    <name evidence="10" type="ORF">LCGC14_2697590</name>
</gene>
<dbReference type="AlphaFoldDB" id="A0A0F8ZGV5"/>
<sequence length="227" mass="24172">FGVFAGKELFGGTGRNVFNPAIVGRCFLVLAYPNIMSSNWVIAGHGVGGRLLQYITASSADALTAATPLVNAKGGHLEDLSHMVMGGISGCVAETSGLMIIFGGIFLVLTKVANWRTVVGILFSAFVLASILQFNDPERFAPAIWHIFAGGLLFGAFFMATDPVSSPITNAGKWIYGILIGTITILIRNFTGYVEGMMFAILLGNIFAPILDEIVFKFSIGRLKSEG</sequence>
<protein>
    <submittedName>
        <fullName evidence="10">Uncharacterized protein</fullName>
    </submittedName>
</protein>
<feature type="transmembrane region" description="Helical" evidence="9">
    <location>
        <begin position="140"/>
        <end position="161"/>
    </location>
</feature>
<evidence type="ECO:0000256" key="2">
    <source>
        <dbReference type="ARBA" id="ARBA00022553"/>
    </source>
</evidence>
<keyword evidence="6" id="KW-1278">Translocase</keyword>
<feature type="transmembrane region" description="Helical" evidence="9">
    <location>
        <begin position="115"/>
        <end position="134"/>
    </location>
</feature>
<evidence type="ECO:0000256" key="4">
    <source>
        <dbReference type="ARBA" id="ARBA00022643"/>
    </source>
</evidence>
<dbReference type="InterPro" id="IPR004338">
    <property type="entry name" value="NqrB/RnfD"/>
</dbReference>
<evidence type="ECO:0000256" key="1">
    <source>
        <dbReference type="ARBA" id="ARBA00022448"/>
    </source>
</evidence>
<feature type="transmembrane region" description="Helical" evidence="9">
    <location>
        <begin position="197"/>
        <end position="216"/>
    </location>
</feature>
<keyword evidence="4" id="KW-0288">FMN</keyword>
<keyword evidence="7 9" id="KW-1133">Transmembrane helix</keyword>
<dbReference type="PANTHER" id="PTHR30578:SF1">
    <property type="entry name" value="NA(+)-TRANSLOCATING NADH-QUINONE REDUCTASE SUBUNIT B"/>
    <property type="match status" value="1"/>
</dbReference>
<evidence type="ECO:0000256" key="6">
    <source>
        <dbReference type="ARBA" id="ARBA00022967"/>
    </source>
</evidence>
<evidence type="ECO:0000256" key="9">
    <source>
        <dbReference type="SAM" id="Phobius"/>
    </source>
</evidence>
<evidence type="ECO:0000256" key="3">
    <source>
        <dbReference type="ARBA" id="ARBA00022630"/>
    </source>
</evidence>
<evidence type="ECO:0000256" key="8">
    <source>
        <dbReference type="ARBA" id="ARBA00023136"/>
    </source>
</evidence>
<evidence type="ECO:0000256" key="7">
    <source>
        <dbReference type="ARBA" id="ARBA00022989"/>
    </source>
</evidence>
<keyword evidence="3" id="KW-0285">Flavoprotein</keyword>
<comment type="caution">
    <text evidence="10">The sequence shown here is derived from an EMBL/GenBank/DDBJ whole genome shotgun (WGS) entry which is preliminary data.</text>
</comment>
<organism evidence="10">
    <name type="scientific">marine sediment metagenome</name>
    <dbReference type="NCBI Taxonomy" id="412755"/>
    <lineage>
        <taxon>unclassified sequences</taxon>
        <taxon>metagenomes</taxon>
        <taxon>ecological metagenomes</taxon>
    </lineage>
</organism>
<dbReference type="Pfam" id="PF03116">
    <property type="entry name" value="NQR2_RnfD_RnfE"/>
    <property type="match status" value="1"/>
</dbReference>
<feature type="transmembrane region" description="Helical" evidence="9">
    <location>
        <begin position="83"/>
        <end position="108"/>
    </location>
</feature>
<dbReference type="PANTHER" id="PTHR30578">
    <property type="entry name" value="ELECTRON TRANSPORT COMPLEX PROTEIN RNFD"/>
    <property type="match status" value="1"/>
</dbReference>
<proteinExistence type="predicted"/>
<accession>A0A0F8ZGV5</accession>
<dbReference type="GO" id="GO:0005886">
    <property type="term" value="C:plasma membrane"/>
    <property type="evidence" value="ECO:0007669"/>
    <property type="project" value="TreeGrafter"/>
</dbReference>
<dbReference type="GO" id="GO:0055085">
    <property type="term" value="P:transmembrane transport"/>
    <property type="evidence" value="ECO:0007669"/>
    <property type="project" value="InterPro"/>
</dbReference>
<evidence type="ECO:0000256" key="5">
    <source>
        <dbReference type="ARBA" id="ARBA00022692"/>
    </source>
</evidence>
<keyword evidence="1" id="KW-0813">Transport</keyword>
<evidence type="ECO:0000313" key="10">
    <source>
        <dbReference type="EMBL" id="KKK92968.1"/>
    </source>
</evidence>
<keyword evidence="8 9" id="KW-0472">Membrane</keyword>
<keyword evidence="2" id="KW-0597">Phosphoprotein</keyword>